<evidence type="ECO:0000313" key="2">
    <source>
        <dbReference type="Proteomes" id="UP001236258"/>
    </source>
</evidence>
<dbReference type="PANTHER" id="PTHR32305:SF15">
    <property type="entry name" value="PROTEIN RHSA-RELATED"/>
    <property type="match status" value="1"/>
</dbReference>
<evidence type="ECO:0000313" key="1">
    <source>
        <dbReference type="EMBL" id="MDP4529273.1"/>
    </source>
</evidence>
<dbReference type="InterPro" id="IPR050708">
    <property type="entry name" value="T6SS_VgrG/RHS"/>
</dbReference>
<dbReference type="NCBIfam" id="TIGR03696">
    <property type="entry name" value="Rhs_assc_core"/>
    <property type="match status" value="1"/>
</dbReference>
<reference evidence="1 2" key="1">
    <citation type="submission" date="2023-08" db="EMBL/GenBank/DDBJ databases">
        <authorList>
            <person name="Joshi A."/>
            <person name="Thite S."/>
        </authorList>
    </citation>
    <scope>NUCLEOTIDE SEQUENCE [LARGE SCALE GENOMIC DNA]</scope>
    <source>
        <strain evidence="1 2">1E1</strain>
    </source>
</reference>
<dbReference type="EMBL" id="JAUZVY010000003">
    <property type="protein sequence ID" value="MDP4529273.1"/>
    <property type="molecule type" value="Genomic_DNA"/>
</dbReference>
<keyword evidence="2" id="KW-1185">Reference proteome</keyword>
<dbReference type="InterPro" id="IPR022385">
    <property type="entry name" value="Rhs_assc_core"/>
</dbReference>
<name>A0ABT9GQL9_9GAMM</name>
<comment type="caution">
    <text evidence="1">The sequence shown here is derived from an EMBL/GenBank/DDBJ whole genome shotgun (WGS) entry which is preliminary data.</text>
</comment>
<accession>A0ABT9GQL9</accession>
<protein>
    <submittedName>
        <fullName evidence="1">RHS repeat-associated core domain-containing protein</fullName>
    </submittedName>
</protein>
<dbReference type="Proteomes" id="UP001236258">
    <property type="component" value="Unassembled WGS sequence"/>
</dbReference>
<proteinExistence type="predicted"/>
<gene>
    <name evidence="1" type="ORF">Q3O59_09535</name>
</gene>
<organism evidence="1 2">
    <name type="scientific">Alkalimonas delamerensis</name>
    <dbReference type="NCBI Taxonomy" id="265981"/>
    <lineage>
        <taxon>Bacteria</taxon>
        <taxon>Pseudomonadati</taxon>
        <taxon>Pseudomonadota</taxon>
        <taxon>Gammaproteobacteria</taxon>
        <taxon>Alkalimonas</taxon>
    </lineage>
</organism>
<dbReference type="Gene3D" id="2.180.10.10">
    <property type="entry name" value="RHS repeat-associated core"/>
    <property type="match status" value="1"/>
</dbReference>
<dbReference type="PANTHER" id="PTHR32305">
    <property type="match status" value="1"/>
</dbReference>
<sequence>MEKLSFDAFGKRRAVFNQSGQSIALNLTTLLAITHQGFTGHQQVDHAGIVQMGGRIYDAHIGRFLQTDPFVQSPSNSQNFNRYSYVLNNPLSYTDPSGYLFKSIKKHWRTIAAIAIAVYMPHLAIMEGLKAATVGAITGFVAGAVSTGTLKGALVGAFTGGMFGHLHSMNADFGKVMAHGAVGGMGSVLQGGKFGHGFAAAGFTQAASWAGGDNLFVEGASTIGDRTHNAVVAAMIGGTASSMAGGKFANGAVTGAFSRLLNDDATTRRLDRAAKQIAEDANSRRAELNKWRRDQNWDAIRERYPELAGIQNADMTTITHQMADDLRSIHVRYMNGQISGVFVEAAENGWELGSSAVTGPRGWRRISARLVSPPPIPKPNYEFVVNPRNGYTNVVPLMGD</sequence>
<dbReference type="RefSeq" id="WP_305945363.1">
    <property type="nucleotide sequence ID" value="NZ_JAUZVY010000003.1"/>
</dbReference>